<dbReference type="GeneTree" id="ENSGT01030000234669"/>
<dbReference type="SUPFAM" id="SSF57850">
    <property type="entry name" value="RING/U-box"/>
    <property type="match status" value="1"/>
</dbReference>
<evidence type="ECO:0000256" key="4">
    <source>
        <dbReference type="PROSITE-ProRule" id="PRU00175"/>
    </source>
</evidence>
<accession>A0A674JNZ8</accession>
<sequence length="117" mass="13036">RCFKGPGAPLSSRTAGSQFGWAMTAGDLAGSFQDKVNCSVCLEYFKDPVTIECGHNFCRACISQCWGESEPNFSCPQCRETAPQRNLQPNRQLGNVLECYFTVTARRLNAVKYCTYM</sequence>
<dbReference type="PROSITE" id="PS00518">
    <property type="entry name" value="ZF_RING_1"/>
    <property type="match status" value="1"/>
</dbReference>
<dbReference type="PROSITE" id="PS50089">
    <property type="entry name" value="ZF_RING_2"/>
    <property type="match status" value="1"/>
</dbReference>
<name>A0A674JNZ8_9SAUR</name>
<reference evidence="6" key="2">
    <citation type="submission" date="2025-09" db="UniProtKB">
        <authorList>
            <consortium name="Ensembl"/>
        </authorList>
    </citation>
    <scope>IDENTIFICATION</scope>
</reference>
<keyword evidence="2 4" id="KW-0863">Zinc-finger</keyword>
<dbReference type="AlphaFoldDB" id="A0A674JNZ8"/>
<keyword evidence="1" id="KW-0479">Metal-binding</keyword>
<dbReference type="Proteomes" id="UP000472274">
    <property type="component" value="Unplaced"/>
</dbReference>
<evidence type="ECO:0000256" key="3">
    <source>
        <dbReference type="ARBA" id="ARBA00022833"/>
    </source>
</evidence>
<evidence type="ECO:0000259" key="5">
    <source>
        <dbReference type="PROSITE" id="PS50089"/>
    </source>
</evidence>
<dbReference type="InterPro" id="IPR013083">
    <property type="entry name" value="Znf_RING/FYVE/PHD"/>
</dbReference>
<evidence type="ECO:0000313" key="7">
    <source>
        <dbReference type="Proteomes" id="UP000472274"/>
    </source>
</evidence>
<evidence type="ECO:0000256" key="1">
    <source>
        <dbReference type="ARBA" id="ARBA00022723"/>
    </source>
</evidence>
<dbReference type="Ensembl" id="ENSTMTT00000023233.1">
    <property type="protein sequence ID" value="ENSTMTP00000022438.1"/>
    <property type="gene ID" value="ENSTMTG00000016392.1"/>
</dbReference>
<proteinExistence type="predicted"/>
<reference evidence="6" key="1">
    <citation type="submission" date="2025-08" db="UniProtKB">
        <authorList>
            <consortium name="Ensembl"/>
        </authorList>
    </citation>
    <scope>IDENTIFICATION</scope>
</reference>
<dbReference type="Gene3D" id="3.30.40.10">
    <property type="entry name" value="Zinc/RING finger domain, C3HC4 (zinc finger)"/>
    <property type="match status" value="1"/>
</dbReference>
<keyword evidence="3" id="KW-0862">Zinc</keyword>
<protein>
    <recommendedName>
        <fullName evidence="5">RING-type domain-containing protein</fullName>
    </recommendedName>
</protein>
<dbReference type="InterPro" id="IPR050143">
    <property type="entry name" value="TRIM/RBCC"/>
</dbReference>
<organism evidence="6 7">
    <name type="scientific">Terrapene triunguis</name>
    <name type="common">Three-toed box turtle</name>
    <dbReference type="NCBI Taxonomy" id="2587831"/>
    <lineage>
        <taxon>Eukaryota</taxon>
        <taxon>Metazoa</taxon>
        <taxon>Chordata</taxon>
        <taxon>Craniata</taxon>
        <taxon>Vertebrata</taxon>
        <taxon>Euteleostomi</taxon>
        <taxon>Archelosauria</taxon>
        <taxon>Testudinata</taxon>
        <taxon>Testudines</taxon>
        <taxon>Cryptodira</taxon>
        <taxon>Durocryptodira</taxon>
        <taxon>Testudinoidea</taxon>
        <taxon>Emydidae</taxon>
        <taxon>Terrapene</taxon>
    </lineage>
</organism>
<dbReference type="SMART" id="SM00184">
    <property type="entry name" value="RING"/>
    <property type="match status" value="1"/>
</dbReference>
<feature type="domain" description="RING-type" evidence="5">
    <location>
        <begin position="38"/>
        <end position="79"/>
    </location>
</feature>
<keyword evidence="7" id="KW-1185">Reference proteome</keyword>
<evidence type="ECO:0000256" key="2">
    <source>
        <dbReference type="ARBA" id="ARBA00022771"/>
    </source>
</evidence>
<evidence type="ECO:0000313" key="6">
    <source>
        <dbReference type="Ensembl" id="ENSTMTP00000022438.1"/>
    </source>
</evidence>
<dbReference type="InParanoid" id="A0A674JNZ8"/>
<dbReference type="GO" id="GO:0008270">
    <property type="term" value="F:zinc ion binding"/>
    <property type="evidence" value="ECO:0007669"/>
    <property type="project" value="UniProtKB-KW"/>
</dbReference>
<dbReference type="InterPro" id="IPR017907">
    <property type="entry name" value="Znf_RING_CS"/>
</dbReference>
<dbReference type="CDD" id="cd16594">
    <property type="entry name" value="RING-HC_TRIM7-like_C-IV"/>
    <property type="match status" value="1"/>
</dbReference>
<dbReference type="InterPro" id="IPR001841">
    <property type="entry name" value="Znf_RING"/>
</dbReference>
<dbReference type="PANTHER" id="PTHR24103">
    <property type="entry name" value="E3 UBIQUITIN-PROTEIN LIGASE TRIM"/>
    <property type="match status" value="1"/>
</dbReference>
<dbReference type="Pfam" id="PF15227">
    <property type="entry name" value="zf-C3HC4_4"/>
    <property type="match status" value="1"/>
</dbReference>